<dbReference type="InterPro" id="IPR045851">
    <property type="entry name" value="AMP-bd_C_sf"/>
</dbReference>
<keyword evidence="2" id="KW-0597">Phosphoprotein</keyword>
<dbReference type="Pfam" id="PF13193">
    <property type="entry name" value="AMP-binding_C"/>
    <property type="match status" value="1"/>
</dbReference>
<protein>
    <submittedName>
        <fullName evidence="6">AMP-binding protein</fullName>
    </submittedName>
</protein>
<feature type="region of interest" description="Disordered" evidence="3">
    <location>
        <begin position="462"/>
        <end position="489"/>
    </location>
</feature>
<dbReference type="RefSeq" id="WP_344380201.1">
    <property type="nucleotide sequence ID" value="NZ_BAAASQ010000038.1"/>
</dbReference>
<dbReference type="Pfam" id="PF00501">
    <property type="entry name" value="AMP-binding"/>
    <property type="match status" value="1"/>
</dbReference>
<dbReference type="InterPro" id="IPR020845">
    <property type="entry name" value="AMP-binding_CS"/>
</dbReference>
<evidence type="ECO:0000313" key="7">
    <source>
        <dbReference type="Proteomes" id="UP001595834"/>
    </source>
</evidence>
<dbReference type="PANTHER" id="PTHR44845:SF6">
    <property type="entry name" value="BETA-ALANINE-ACTIVATING ENZYME"/>
    <property type="match status" value="1"/>
</dbReference>
<dbReference type="InterPro" id="IPR000873">
    <property type="entry name" value="AMP-dep_synth/lig_dom"/>
</dbReference>
<name>A0ABV9UNB2_9ACTN</name>
<dbReference type="Gene3D" id="3.30.300.30">
    <property type="match status" value="1"/>
</dbReference>
<keyword evidence="7" id="KW-1185">Reference proteome</keyword>
<evidence type="ECO:0000256" key="2">
    <source>
        <dbReference type="ARBA" id="ARBA00022553"/>
    </source>
</evidence>
<dbReference type="PANTHER" id="PTHR44845">
    <property type="entry name" value="CARRIER DOMAIN-CONTAINING PROTEIN"/>
    <property type="match status" value="1"/>
</dbReference>
<proteinExistence type="predicted"/>
<feature type="compositionally biased region" description="Basic and acidic residues" evidence="3">
    <location>
        <begin position="473"/>
        <end position="489"/>
    </location>
</feature>
<dbReference type="PROSITE" id="PS00455">
    <property type="entry name" value="AMP_BINDING"/>
    <property type="match status" value="1"/>
</dbReference>
<dbReference type="SUPFAM" id="SSF56801">
    <property type="entry name" value="Acetyl-CoA synthetase-like"/>
    <property type="match status" value="1"/>
</dbReference>
<dbReference type="Gene3D" id="3.40.50.12780">
    <property type="entry name" value="N-terminal domain of ligase-like"/>
    <property type="match status" value="1"/>
</dbReference>
<feature type="domain" description="AMP-dependent synthetase/ligase" evidence="4">
    <location>
        <begin position="15"/>
        <end position="344"/>
    </location>
</feature>
<evidence type="ECO:0000256" key="3">
    <source>
        <dbReference type="SAM" id="MobiDB-lite"/>
    </source>
</evidence>
<accession>A0ABV9UNB2</accession>
<evidence type="ECO:0000259" key="4">
    <source>
        <dbReference type="Pfam" id="PF00501"/>
    </source>
</evidence>
<reference evidence="7" key="1">
    <citation type="journal article" date="2019" name="Int. J. Syst. Evol. Microbiol.">
        <title>The Global Catalogue of Microorganisms (GCM) 10K type strain sequencing project: providing services to taxonomists for standard genome sequencing and annotation.</title>
        <authorList>
            <consortium name="The Broad Institute Genomics Platform"/>
            <consortium name="The Broad Institute Genome Sequencing Center for Infectious Disease"/>
            <person name="Wu L."/>
            <person name="Ma J."/>
        </authorList>
    </citation>
    <scope>NUCLEOTIDE SEQUENCE [LARGE SCALE GENOMIC DNA]</scope>
    <source>
        <strain evidence="7">CCM 7224</strain>
    </source>
</reference>
<evidence type="ECO:0000256" key="1">
    <source>
        <dbReference type="ARBA" id="ARBA00022450"/>
    </source>
</evidence>
<keyword evidence="1" id="KW-0596">Phosphopantetheine</keyword>
<dbReference type="InterPro" id="IPR025110">
    <property type="entry name" value="AMP-bd_C"/>
</dbReference>
<dbReference type="InterPro" id="IPR042099">
    <property type="entry name" value="ANL_N_sf"/>
</dbReference>
<organism evidence="6 7">
    <name type="scientific">Streptomyces mauvecolor</name>
    <dbReference type="NCBI Taxonomy" id="58345"/>
    <lineage>
        <taxon>Bacteria</taxon>
        <taxon>Bacillati</taxon>
        <taxon>Actinomycetota</taxon>
        <taxon>Actinomycetes</taxon>
        <taxon>Kitasatosporales</taxon>
        <taxon>Streptomycetaceae</taxon>
        <taxon>Streptomyces</taxon>
    </lineage>
</organism>
<dbReference type="Proteomes" id="UP001595834">
    <property type="component" value="Unassembled WGS sequence"/>
</dbReference>
<feature type="domain" description="AMP-binding enzyme C-terminal" evidence="5">
    <location>
        <begin position="397"/>
        <end position="473"/>
    </location>
</feature>
<comment type="caution">
    <text evidence="6">The sequence shown here is derived from an EMBL/GenBank/DDBJ whole genome shotgun (WGS) entry which is preliminary data.</text>
</comment>
<evidence type="ECO:0000313" key="6">
    <source>
        <dbReference type="EMBL" id="MFC4956880.1"/>
    </source>
</evidence>
<sequence length="489" mass="52669">MPSPRLAETVAVHGYRRPHRIALHFNDQAVTYGELSDLTQNLRSQVLRLNLPAGSTVCVPAHKTPQTIALLLAVFHEGHVALAPSPDLGSAALERLAQQARVSHLLTATADGELSAAPARADHEQAQHFAMPDPVRTRLLLTTSGSTGTPKIVPIEATGFDAFTDWAVHEFALSPRDIALSYAPLNFDLALLDVWTFLHLGAEVVLVDQGRAADGPHVRALAAEHEVTFVQGVPMLHRLLTEAGGVFTAVRRMIFTGDSMPASLLTKVAAAFPGARFHNVFGCTETNDSFIHEFDPVAPAGPLPIGRPIAGTRALVHAPDGTVVEAAGTGELLVATPFQTHGYLNTALNPAAFTVVDGLTYYRTGDLVSRDEHGTYSLQGRADWQVKVRGVRTNLQEVERVIAAHPDVAEAVVVPLPDEQAGVRLHAHVSRHPSSTLTSLQLRTHTGKHLPRHAIPTSVHITDAPLPRTSTGKPDRNQIKSNRMKEIHA</sequence>
<evidence type="ECO:0000259" key="5">
    <source>
        <dbReference type="Pfam" id="PF13193"/>
    </source>
</evidence>
<dbReference type="EMBL" id="JBHSIZ010000011">
    <property type="protein sequence ID" value="MFC4956880.1"/>
    <property type="molecule type" value="Genomic_DNA"/>
</dbReference>
<gene>
    <name evidence="6" type="ORF">ACFPFX_11300</name>
</gene>